<evidence type="ECO:0000313" key="2">
    <source>
        <dbReference type="EMBL" id="QLH76826.1"/>
    </source>
</evidence>
<dbReference type="EMBL" id="CP058910">
    <property type="protein sequence ID" value="QLH76826.1"/>
    <property type="molecule type" value="Genomic_DNA"/>
</dbReference>
<dbReference type="RefSeq" id="WP_179910760.1">
    <property type="nucleotide sequence ID" value="NZ_CP058910.1"/>
</dbReference>
<dbReference type="KEGG" id="hrr:HZS55_05685"/>
<dbReference type="SFLD" id="SFLDG01129">
    <property type="entry name" value="C1.5:_HAD__Beta-PGM__Phosphata"/>
    <property type="match status" value="1"/>
</dbReference>
<dbReference type="SUPFAM" id="SSF56784">
    <property type="entry name" value="HAD-like"/>
    <property type="match status" value="1"/>
</dbReference>
<dbReference type="InterPro" id="IPR050155">
    <property type="entry name" value="HAD-like_hydrolase_sf"/>
</dbReference>
<dbReference type="InterPro" id="IPR036412">
    <property type="entry name" value="HAD-like_sf"/>
</dbReference>
<keyword evidence="2" id="KW-0378">Hydrolase</keyword>
<dbReference type="GO" id="GO:0006281">
    <property type="term" value="P:DNA repair"/>
    <property type="evidence" value="ECO:0007669"/>
    <property type="project" value="TreeGrafter"/>
</dbReference>
<organism evidence="2 3">
    <name type="scientific">Halosimplex rubrum</name>
    <dbReference type="NCBI Taxonomy" id="869889"/>
    <lineage>
        <taxon>Archaea</taxon>
        <taxon>Methanobacteriati</taxon>
        <taxon>Methanobacteriota</taxon>
        <taxon>Stenosarchaea group</taxon>
        <taxon>Halobacteria</taxon>
        <taxon>Halobacteriales</taxon>
        <taxon>Haloarculaceae</taxon>
        <taxon>Halosimplex</taxon>
    </lineage>
</organism>
<dbReference type="OrthoDB" id="212720at2157"/>
<dbReference type="SFLD" id="SFLDS00003">
    <property type="entry name" value="Haloacid_Dehalogenase"/>
    <property type="match status" value="1"/>
</dbReference>
<dbReference type="GeneID" id="56077334"/>
<accession>A0A7D5NYY9</accession>
<dbReference type="GO" id="GO:0008967">
    <property type="term" value="F:phosphoglycolate phosphatase activity"/>
    <property type="evidence" value="ECO:0007669"/>
    <property type="project" value="TreeGrafter"/>
</dbReference>
<dbReference type="Proteomes" id="UP000509667">
    <property type="component" value="Chromosome"/>
</dbReference>
<dbReference type="PANTHER" id="PTHR43434:SF1">
    <property type="entry name" value="PHOSPHOGLYCOLATE PHOSPHATASE"/>
    <property type="match status" value="1"/>
</dbReference>
<dbReference type="PRINTS" id="PR00413">
    <property type="entry name" value="HADHALOGNASE"/>
</dbReference>
<dbReference type="InterPro" id="IPR006439">
    <property type="entry name" value="HAD-SF_hydro_IA"/>
</dbReference>
<name>A0A7D5NYY9_9EURY</name>
<protein>
    <submittedName>
        <fullName evidence="2">HAD family hydrolase</fullName>
    </submittedName>
</protein>
<keyword evidence="3" id="KW-1185">Reference proteome</keyword>
<evidence type="ECO:0000256" key="1">
    <source>
        <dbReference type="ARBA" id="ARBA00007958"/>
    </source>
</evidence>
<proteinExistence type="inferred from homology"/>
<dbReference type="Pfam" id="PF00702">
    <property type="entry name" value="Hydrolase"/>
    <property type="match status" value="1"/>
</dbReference>
<reference evidence="2 3" key="1">
    <citation type="submission" date="2020-07" db="EMBL/GenBank/DDBJ databases">
        <title>Halosimplex pelagicum sp. nov. and Halosimplex rubrum sp. nov., isolated from salted brown alga Laminaria, and emended description of the genus Halosimplex.</title>
        <authorList>
            <person name="Cui H."/>
        </authorList>
    </citation>
    <scope>NUCLEOTIDE SEQUENCE [LARGE SCALE GENOMIC DNA]</scope>
    <source>
        <strain evidence="2 3">R27</strain>
    </source>
</reference>
<dbReference type="Gene3D" id="3.40.50.1000">
    <property type="entry name" value="HAD superfamily/HAD-like"/>
    <property type="match status" value="1"/>
</dbReference>
<gene>
    <name evidence="2" type="ORF">HZS55_05685</name>
</gene>
<dbReference type="InterPro" id="IPR023214">
    <property type="entry name" value="HAD_sf"/>
</dbReference>
<dbReference type="PANTHER" id="PTHR43434">
    <property type="entry name" value="PHOSPHOGLYCOLATE PHOSPHATASE"/>
    <property type="match status" value="1"/>
</dbReference>
<dbReference type="AlphaFoldDB" id="A0A7D5NYY9"/>
<evidence type="ECO:0000313" key="3">
    <source>
        <dbReference type="Proteomes" id="UP000509667"/>
    </source>
</evidence>
<sequence length="229" mass="24823">MTLDLVIFDLDGTLVQLDFTGNGMQNVRTNLQSVFAEEGINREFSPLLVDLEDALETVSEVADENTAARIHQEAFQVVAEMECDAVSRQEVYNDAKTVLKRVATSDSTLAVATNNTRGAAEAAMDAAGFPEPDYLITVDDVNKPKPDSAMIDALLKQVDHSPTTLAIVGDRISDAESVRRSCVDTDITTHTVLVDRSGENPEDSEIVDHVVTSLTDALDILPIESSKTK</sequence>
<comment type="similarity">
    <text evidence="1">Belongs to the HAD-like hydrolase superfamily.</text>
</comment>